<proteinExistence type="inferred from homology"/>
<dbReference type="Pfam" id="PF00156">
    <property type="entry name" value="Pribosyltran"/>
    <property type="match status" value="1"/>
</dbReference>
<comment type="similarity">
    <text evidence="1">Belongs to the ComF/GntX family.</text>
</comment>
<dbReference type="SUPFAM" id="SSF53271">
    <property type="entry name" value="PRTase-like"/>
    <property type="match status" value="1"/>
</dbReference>
<evidence type="ECO:0000259" key="2">
    <source>
        <dbReference type="Pfam" id="PF00156"/>
    </source>
</evidence>
<evidence type="ECO:0000259" key="3">
    <source>
        <dbReference type="Pfam" id="PF18912"/>
    </source>
</evidence>
<comment type="caution">
    <text evidence="4">The sequence shown here is derived from an EMBL/GenBank/DDBJ whole genome shotgun (WGS) entry which is preliminary data.</text>
</comment>
<dbReference type="OrthoDB" id="9779910at2"/>
<dbReference type="InterPro" id="IPR029057">
    <property type="entry name" value="PRTase-like"/>
</dbReference>
<feature type="domain" description="Double zinc ribbon" evidence="3">
    <location>
        <begin position="22"/>
        <end position="67"/>
    </location>
</feature>
<reference evidence="4 5" key="1">
    <citation type="submission" date="2019-08" db="EMBL/GenBank/DDBJ databases">
        <title>Aureimonas fodiniaquatilis sp. nov., isolated from a coal mine wastewater.</title>
        <authorList>
            <person name="Kim W."/>
        </authorList>
    </citation>
    <scope>NUCLEOTIDE SEQUENCE [LARGE SCALE GENOMIC DNA]</scope>
    <source>
        <strain evidence="4 5">CAU 1482</strain>
    </source>
</reference>
<dbReference type="Pfam" id="PF18912">
    <property type="entry name" value="DZR_2"/>
    <property type="match status" value="1"/>
</dbReference>
<evidence type="ECO:0000256" key="1">
    <source>
        <dbReference type="ARBA" id="ARBA00008007"/>
    </source>
</evidence>
<dbReference type="InterPro" id="IPR051910">
    <property type="entry name" value="ComF/GntX_DNA_util-trans"/>
</dbReference>
<dbReference type="AlphaFoldDB" id="A0A5B0E4H9"/>
<dbReference type="CDD" id="cd06223">
    <property type="entry name" value="PRTases_typeI"/>
    <property type="match status" value="1"/>
</dbReference>
<feature type="domain" description="Phosphoribosyltransferase" evidence="2">
    <location>
        <begin position="185"/>
        <end position="255"/>
    </location>
</feature>
<dbReference type="Proteomes" id="UP000324738">
    <property type="component" value="Unassembled WGS sequence"/>
</dbReference>
<sequence>MVLARWREAACAYCRRILALPLNLVFPPVCTGCNAATTLHATLCASCWSGMHFIERPLCDILGIPLEFDEGDTIVSPFALAEPPPFARARSAVLHNGLGRSLVSRLKYGDQTQLAIPMARWMVRAGADLLPGADMVVPVPLHRRRLFVRRYNQAAELARHLAGLTSIAYRPMALERWRYTRTQVRLDRAKREENVAGAFRVPDSQRRHVAGRTVLLVDDVYTTGATARAATRALLRAGAQEVRLLTFSRVAAGVSPTHMMPVQNPGIE</sequence>
<evidence type="ECO:0000313" key="5">
    <source>
        <dbReference type="Proteomes" id="UP000324738"/>
    </source>
</evidence>
<dbReference type="EMBL" id="VTWH01000001">
    <property type="protein sequence ID" value="KAA0972640.1"/>
    <property type="molecule type" value="Genomic_DNA"/>
</dbReference>
<dbReference type="PANTHER" id="PTHR47505">
    <property type="entry name" value="DNA UTILIZATION PROTEIN YHGH"/>
    <property type="match status" value="1"/>
</dbReference>
<protein>
    <submittedName>
        <fullName evidence="4">ComF family protein</fullName>
    </submittedName>
</protein>
<evidence type="ECO:0000313" key="4">
    <source>
        <dbReference type="EMBL" id="KAA0972640.1"/>
    </source>
</evidence>
<organism evidence="4 5">
    <name type="scientific">Aureimonas fodinaquatilis</name>
    <dbReference type="NCBI Taxonomy" id="2565783"/>
    <lineage>
        <taxon>Bacteria</taxon>
        <taxon>Pseudomonadati</taxon>
        <taxon>Pseudomonadota</taxon>
        <taxon>Alphaproteobacteria</taxon>
        <taxon>Hyphomicrobiales</taxon>
        <taxon>Aurantimonadaceae</taxon>
        <taxon>Aureimonas</taxon>
    </lineage>
</organism>
<gene>
    <name evidence="4" type="ORF">FPY71_00305</name>
</gene>
<accession>A0A5B0E4H9</accession>
<keyword evidence="5" id="KW-1185">Reference proteome</keyword>
<dbReference type="Gene3D" id="3.40.50.2020">
    <property type="match status" value="1"/>
</dbReference>
<dbReference type="InterPro" id="IPR000836">
    <property type="entry name" value="PRTase_dom"/>
</dbReference>
<dbReference type="PANTHER" id="PTHR47505:SF1">
    <property type="entry name" value="DNA UTILIZATION PROTEIN YHGH"/>
    <property type="match status" value="1"/>
</dbReference>
<dbReference type="InterPro" id="IPR044005">
    <property type="entry name" value="DZR_2"/>
</dbReference>
<name>A0A5B0E4H9_9HYPH</name>